<dbReference type="AlphaFoldDB" id="A0A2W0C6W9"/>
<protein>
    <submittedName>
        <fullName evidence="1">Uncharacterized protein</fullName>
    </submittedName>
</protein>
<comment type="caution">
    <text evidence="1">The sequence shown here is derived from an EMBL/GenBank/DDBJ whole genome shotgun (WGS) entry which is preliminary data.</text>
</comment>
<sequence>MNNETQEMLFGRVVFSRPVNYEKPDFIVRYEERHKEFNRMNEFYVLKNKLMKRRIRTIKNP</sequence>
<dbReference type="EMBL" id="PRLG01000020">
    <property type="protein sequence ID" value="PYY28200.1"/>
    <property type="molecule type" value="Genomic_DNA"/>
</dbReference>
<dbReference type="Proteomes" id="UP000247459">
    <property type="component" value="Unassembled WGS sequence"/>
</dbReference>
<gene>
    <name evidence="1" type="ORF">PIL02S_03346</name>
</gene>
<proteinExistence type="predicted"/>
<evidence type="ECO:0000313" key="2">
    <source>
        <dbReference type="Proteomes" id="UP000247459"/>
    </source>
</evidence>
<evidence type="ECO:0000313" key="1">
    <source>
        <dbReference type="EMBL" id="PYY28200.1"/>
    </source>
</evidence>
<organism evidence="1 2">
    <name type="scientific">Paenibacillus illinoisensis</name>
    <dbReference type="NCBI Taxonomy" id="59845"/>
    <lineage>
        <taxon>Bacteria</taxon>
        <taxon>Bacillati</taxon>
        <taxon>Bacillota</taxon>
        <taxon>Bacilli</taxon>
        <taxon>Bacillales</taxon>
        <taxon>Paenibacillaceae</taxon>
        <taxon>Paenibacillus</taxon>
    </lineage>
</organism>
<name>A0A2W0C6W9_9BACL</name>
<accession>A0A2W0C6W9</accession>
<reference evidence="1 2" key="1">
    <citation type="submission" date="2018-01" db="EMBL/GenBank/DDBJ databases">
        <title>Genome sequence of the PGP bacterium Paenibacillus illinoisensis E3.</title>
        <authorList>
            <person name="Rolli E."/>
            <person name="Marasco R."/>
            <person name="Bessem C."/>
            <person name="Michoud G."/>
            <person name="Gaiarsa S."/>
            <person name="Borin S."/>
            <person name="Daffonchio D."/>
        </authorList>
    </citation>
    <scope>NUCLEOTIDE SEQUENCE [LARGE SCALE GENOMIC DNA]</scope>
    <source>
        <strain evidence="1 2">E3</strain>
    </source>
</reference>